<protein>
    <submittedName>
        <fullName evidence="1">Uncharacterized protein</fullName>
    </submittedName>
</protein>
<evidence type="ECO:0000313" key="2">
    <source>
        <dbReference type="Proteomes" id="UP000069241"/>
    </source>
</evidence>
<dbReference type="AlphaFoldDB" id="A0A0X8JK27"/>
<gene>
    <name evidence="1" type="ORF">AXF13_08295</name>
</gene>
<dbReference type="Proteomes" id="UP000069241">
    <property type="component" value="Chromosome"/>
</dbReference>
<name>A0A0X8JK27_9BACT</name>
<sequence>MKKENIFRIHAWGDTSGTEIFLRRAEGNINPIRAAIFCEFKVEEWFQPESTLLTAGVATLLVRFYGFIFSEHLHDAKIIDIDWYSWRDRFCPPERYGALMHDTRLHRDEEKMRAVARVLLDCFGRNEIARIENSRLWEPAILVRRISGNVDPVRAAAFCQLKAEEWFGKDAIVSNHGMASMLADFYGFRIFPFDNALSSVSISEWSSWRVLWPVIDMFRVRTSIIRTEELTQDMSLNRIGLKDALRYRLA</sequence>
<dbReference type="STRING" id="44742.AXF13_08295"/>
<dbReference type="EMBL" id="CP014229">
    <property type="protein sequence ID" value="AMD90122.1"/>
    <property type="molecule type" value="Genomic_DNA"/>
</dbReference>
<dbReference type="KEGG" id="dfi:AXF13_08295"/>
<reference evidence="2" key="1">
    <citation type="submission" date="2016-02" db="EMBL/GenBank/DDBJ databases">
        <authorList>
            <person name="Holder M.E."/>
            <person name="Ajami N.J."/>
            <person name="Petrosino J.F."/>
        </authorList>
    </citation>
    <scope>NUCLEOTIDE SEQUENCE [LARGE SCALE GENOMIC DNA]</scope>
    <source>
        <strain evidence="2">CCUG 45958</strain>
    </source>
</reference>
<accession>A0A0X8JK27</accession>
<dbReference type="RefSeq" id="WP_062252514.1">
    <property type="nucleotide sequence ID" value="NZ_CP014229.1"/>
</dbReference>
<evidence type="ECO:0000313" key="1">
    <source>
        <dbReference type="EMBL" id="AMD90122.1"/>
    </source>
</evidence>
<organism evidence="1 2">
    <name type="scientific">Desulfovibrio fairfieldensis</name>
    <dbReference type="NCBI Taxonomy" id="44742"/>
    <lineage>
        <taxon>Bacteria</taxon>
        <taxon>Pseudomonadati</taxon>
        <taxon>Thermodesulfobacteriota</taxon>
        <taxon>Desulfovibrionia</taxon>
        <taxon>Desulfovibrionales</taxon>
        <taxon>Desulfovibrionaceae</taxon>
        <taxon>Desulfovibrio</taxon>
    </lineage>
</organism>
<proteinExistence type="predicted"/>
<keyword evidence="2" id="KW-1185">Reference proteome</keyword>